<dbReference type="Gene3D" id="3.40.50.150">
    <property type="entry name" value="Vaccinia Virus protein VP39"/>
    <property type="match status" value="1"/>
</dbReference>
<dbReference type="PANTHER" id="PTHR37909:SF1">
    <property type="entry name" value="S-ADENOSYL-L-METHIONINE-DEPENDENT METHYLTRANSFERASES SUPERFAMILY PROTEIN"/>
    <property type="match status" value="1"/>
</dbReference>
<name>A0ABT8Y5R1_9SPHN</name>
<dbReference type="EMBL" id="JAUOTP010000002">
    <property type="protein sequence ID" value="MDO6413659.1"/>
    <property type="molecule type" value="Genomic_DNA"/>
</dbReference>
<comment type="caution">
    <text evidence="1">The sequence shown here is derived from an EMBL/GenBank/DDBJ whole genome shotgun (WGS) entry which is preliminary data.</text>
</comment>
<sequence>MSLLSKFYETSPYEGFDPSDYPSDLQGWGSDDPIFRDLIAAIRPKVIVEVGTWKGASAIHMAGITKELGLDTTIICVDTWLGSPEHFLAQQPGWRESLLLQNGFPRLYYTFLSNVIRAGFTDRIIPLANTSDNAAVILGSVGIKADLVYIDAAHEEEPAYRDFQNYWRLLSDDGVLLGDDYISWDGVTKAANRFAVDVQCPIVGKWSKFVISRNPAVRPSIAFGA</sequence>
<proteinExistence type="predicted"/>
<evidence type="ECO:0000313" key="2">
    <source>
        <dbReference type="Proteomes" id="UP001169764"/>
    </source>
</evidence>
<dbReference type="GO" id="GO:0008168">
    <property type="term" value="F:methyltransferase activity"/>
    <property type="evidence" value="ECO:0007669"/>
    <property type="project" value="UniProtKB-KW"/>
</dbReference>
<gene>
    <name evidence="1" type="ORF">Q4F19_04620</name>
</gene>
<organism evidence="1 2">
    <name type="scientific">Sphingomonas natans</name>
    <dbReference type="NCBI Taxonomy" id="3063330"/>
    <lineage>
        <taxon>Bacteria</taxon>
        <taxon>Pseudomonadati</taxon>
        <taxon>Pseudomonadota</taxon>
        <taxon>Alphaproteobacteria</taxon>
        <taxon>Sphingomonadales</taxon>
        <taxon>Sphingomonadaceae</taxon>
        <taxon>Sphingomonas</taxon>
    </lineage>
</organism>
<protein>
    <submittedName>
        <fullName evidence="1">Class I SAM-dependent methyltransferase</fullName>
        <ecNumber evidence="1">2.1.1.-</ecNumber>
    </submittedName>
</protein>
<dbReference type="Proteomes" id="UP001169764">
    <property type="component" value="Unassembled WGS sequence"/>
</dbReference>
<dbReference type="RefSeq" id="WP_303540287.1">
    <property type="nucleotide sequence ID" value="NZ_JAUOTP010000002.1"/>
</dbReference>
<keyword evidence="2" id="KW-1185">Reference proteome</keyword>
<dbReference type="InterPro" id="IPR029063">
    <property type="entry name" value="SAM-dependent_MTases_sf"/>
</dbReference>
<evidence type="ECO:0000313" key="1">
    <source>
        <dbReference type="EMBL" id="MDO6413659.1"/>
    </source>
</evidence>
<dbReference type="Pfam" id="PF13578">
    <property type="entry name" value="Methyltransf_24"/>
    <property type="match status" value="1"/>
</dbReference>
<keyword evidence="1" id="KW-0808">Transferase</keyword>
<dbReference type="EC" id="2.1.1.-" evidence="1"/>
<dbReference type="SUPFAM" id="SSF53335">
    <property type="entry name" value="S-adenosyl-L-methionine-dependent methyltransferases"/>
    <property type="match status" value="1"/>
</dbReference>
<dbReference type="PANTHER" id="PTHR37909">
    <property type="entry name" value="S-ADENOSYL-L-METHIONINE-DEPENDENT METHYLTRANSFERASES SUPERFAMILY PROTEIN"/>
    <property type="match status" value="1"/>
</dbReference>
<dbReference type="GO" id="GO:0032259">
    <property type="term" value="P:methylation"/>
    <property type="evidence" value="ECO:0007669"/>
    <property type="project" value="UniProtKB-KW"/>
</dbReference>
<keyword evidence="1" id="KW-0489">Methyltransferase</keyword>
<accession>A0ABT8Y5R1</accession>
<reference evidence="1" key="1">
    <citation type="submission" date="2023-07" db="EMBL/GenBank/DDBJ databases">
        <authorList>
            <person name="Kim M."/>
        </authorList>
    </citation>
    <scope>NUCLEOTIDE SEQUENCE</scope>
    <source>
        <strain evidence="1">BIUV-7</strain>
    </source>
</reference>